<sequence length="84" mass="8937">MILLRVSCHRLISGMLVVAIIIAPASFINRTHSASAFARTVRRAVIPSVCSRSLTAVLSLVVNGTPRKGLAFSSAASINPCFNR</sequence>
<name>A0A2M4D369_ANODA</name>
<proteinExistence type="predicted"/>
<reference evidence="1" key="1">
    <citation type="submission" date="2018-01" db="EMBL/GenBank/DDBJ databases">
        <title>An insight into the sialome of Amazonian anophelines.</title>
        <authorList>
            <person name="Ribeiro J.M."/>
            <person name="Scarpassa V."/>
            <person name="Calvo E."/>
        </authorList>
    </citation>
    <scope>NUCLEOTIDE SEQUENCE</scope>
</reference>
<evidence type="ECO:0000313" key="1">
    <source>
        <dbReference type="EMBL" id="MBW71986.1"/>
    </source>
</evidence>
<organism evidence="1">
    <name type="scientific">Anopheles darlingi</name>
    <name type="common">Mosquito</name>
    <dbReference type="NCBI Taxonomy" id="43151"/>
    <lineage>
        <taxon>Eukaryota</taxon>
        <taxon>Metazoa</taxon>
        <taxon>Ecdysozoa</taxon>
        <taxon>Arthropoda</taxon>
        <taxon>Hexapoda</taxon>
        <taxon>Insecta</taxon>
        <taxon>Pterygota</taxon>
        <taxon>Neoptera</taxon>
        <taxon>Endopterygota</taxon>
        <taxon>Diptera</taxon>
        <taxon>Nematocera</taxon>
        <taxon>Culicoidea</taxon>
        <taxon>Culicidae</taxon>
        <taxon>Anophelinae</taxon>
        <taxon>Anopheles</taxon>
    </lineage>
</organism>
<protein>
    <submittedName>
        <fullName evidence="1">Putative secreted protein</fullName>
    </submittedName>
</protein>
<dbReference type="AlphaFoldDB" id="A0A2M4D369"/>
<dbReference type="EMBL" id="GGFL01007808">
    <property type="protein sequence ID" value="MBW71986.1"/>
    <property type="molecule type" value="Transcribed_RNA"/>
</dbReference>
<accession>A0A2M4D369</accession>